<dbReference type="Proteomes" id="UP001335737">
    <property type="component" value="Unassembled WGS sequence"/>
</dbReference>
<organism evidence="1 2">
    <name type="scientific">Virgibacillus tibetensis</name>
    <dbReference type="NCBI Taxonomy" id="3042313"/>
    <lineage>
        <taxon>Bacteria</taxon>
        <taxon>Bacillati</taxon>
        <taxon>Bacillota</taxon>
        <taxon>Bacilli</taxon>
        <taxon>Bacillales</taxon>
        <taxon>Bacillaceae</taxon>
        <taxon>Virgibacillus</taxon>
    </lineage>
</organism>
<gene>
    <name evidence="1" type="ORF">QGM71_07710</name>
</gene>
<name>A0ABU6KDG7_9BACI</name>
<accession>A0ABU6KDG7</accession>
<evidence type="ECO:0000313" key="1">
    <source>
        <dbReference type="EMBL" id="MEC5423381.1"/>
    </source>
</evidence>
<reference evidence="1 2" key="1">
    <citation type="journal article" date="2024" name="Int. J. Syst. Evol. Microbiol.">
        <title>Virgibacillus tibetensis sp. nov., isolated from salt lake on the Tibetan Plateau of China.</title>
        <authorList>
            <person name="Phurbu D."/>
            <person name="Liu Z.-X."/>
            <person name="Wang R."/>
            <person name="Zheng Y.-Y."/>
            <person name="Liu H.-C."/>
            <person name="Zhou Y.-G."/>
            <person name="Yu Y.-J."/>
            <person name="Li A.-H."/>
        </authorList>
    </citation>
    <scope>NUCLEOTIDE SEQUENCE [LARGE SCALE GENOMIC DNA]</scope>
    <source>
        <strain evidence="1 2">C22-A2</strain>
    </source>
</reference>
<keyword evidence="2" id="KW-1185">Reference proteome</keyword>
<evidence type="ECO:0000313" key="2">
    <source>
        <dbReference type="Proteomes" id="UP001335737"/>
    </source>
</evidence>
<dbReference type="EMBL" id="JARZFX010000002">
    <property type="protein sequence ID" value="MEC5423381.1"/>
    <property type="molecule type" value="Genomic_DNA"/>
</dbReference>
<protein>
    <submittedName>
        <fullName evidence="1">Uncharacterized protein</fullName>
    </submittedName>
</protein>
<dbReference type="RefSeq" id="WP_327606932.1">
    <property type="nucleotide sequence ID" value="NZ_JARZFX010000002.1"/>
</dbReference>
<comment type="caution">
    <text evidence="1">The sequence shown here is derived from an EMBL/GenBank/DDBJ whole genome shotgun (WGS) entry which is preliminary data.</text>
</comment>
<proteinExistence type="predicted"/>
<sequence length="93" mass="10501">MAKQKSWCEVNVGMPEEEKIHVVNSFLNSEDIVILKDNYVVATYLLCYLIGKNLVATIHLSGSRKLSEDEIDILFINNHELLRVANHIFGGDA</sequence>